<reference evidence="2" key="1">
    <citation type="submission" date="2021-02" db="EMBL/GenBank/DDBJ databases">
        <title>Infant gut strain persistence is associated with maternal origin, phylogeny, and functional potential including surface adhesion and iron acquisition.</title>
        <authorList>
            <person name="Lou Y.C."/>
        </authorList>
    </citation>
    <scope>NUCLEOTIDE SEQUENCE</scope>
    <source>
        <strain evidence="2">L2_039_000G1_dasL2_039_000G1_maxbin2.maxbin.077</strain>
    </source>
</reference>
<sequence length="168" mass="19465">MLSETDNVLCPECWQNQPQKKEFSINIRETLETQVTVEAENEETALCEVEHRWKNGEYILDADNFQGADFWVADHPPVKRIDAQTKINWFELFLSRMRDYSDGEVWGNGDELMCKTEAIADAVCDLLFQLYAAQGEEAVFHTGYYDPAEDARSGEEDRCTGWWYVDCD</sequence>
<dbReference type="InterPro" id="IPR025575">
    <property type="entry name" value="DpnD/PcfM_C"/>
</dbReference>
<protein>
    <submittedName>
        <fullName evidence="2">DpnD/PcfM family protein</fullName>
    </submittedName>
</protein>
<organism evidence="2 3">
    <name type="scientific">Faecalibacterium prausnitzii</name>
    <dbReference type="NCBI Taxonomy" id="853"/>
    <lineage>
        <taxon>Bacteria</taxon>
        <taxon>Bacillati</taxon>
        <taxon>Bacillota</taxon>
        <taxon>Clostridia</taxon>
        <taxon>Eubacteriales</taxon>
        <taxon>Oscillospiraceae</taxon>
        <taxon>Faecalibacterium</taxon>
    </lineage>
</organism>
<dbReference type="Proteomes" id="UP000811365">
    <property type="component" value="Unassembled WGS sequence"/>
</dbReference>
<name>A0A9E1LYL4_9FIRM</name>
<dbReference type="AlphaFoldDB" id="A0A9E1LYL4"/>
<feature type="domain" description="DpnD/PcfM-like C-terminal" evidence="1">
    <location>
        <begin position="24"/>
        <end position="66"/>
    </location>
</feature>
<dbReference type="Pfam" id="PF14207">
    <property type="entry name" value="DpnD-PcfM"/>
    <property type="match status" value="1"/>
</dbReference>
<comment type="caution">
    <text evidence="2">The sequence shown here is derived from an EMBL/GenBank/DDBJ whole genome shotgun (WGS) entry which is preliminary data.</text>
</comment>
<proteinExistence type="predicted"/>
<evidence type="ECO:0000313" key="2">
    <source>
        <dbReference type="EMBL" id="MBS6622319.1"/>
    </source>
</evidence>
<evidence type="ECO:0000313" key="3">
    <source>
        <dbReference type="Proteomes" id="UP000811365"/>
    </source>
</evidence>
<dbReference type="EMBL" id="JAGZYH010000033">
    <property type="protein sequence ID" value="MBS6622319.1"/>
    <property type="molecule type" value="Genomic_DNA"/>
</dbReference>
<gene>
    <name evidence="2" type="ORF">KH315_09205</name>
</gene>
<evidence type="ECO:0000259" key="1">
    <source>
        <dbReference type="Pfam" id="PF14207"/>
    </source>
</evidence>
<accession>A0A9E1LYL4</accession>